<dbReference type="GO" id="GO:0016779">
    <property type="term" value="F:nucleotidyltransferase activity"/>
    <property type="evidence" value="ECO:0007669"/>
    <property type="project" value="UniProtKB-KW"/>
</dbReference>
<dbReference type="EMBL" id="KJ669337">
    <property type="protein sequence ID" value="AJA01385.1"/>
    <property type="molecule type" value="Genomic_DNA"/>
</dbReference>
<dbReference type="Pfam" id="PF00483">
    <property type="entry name" value="NTP_transferase"/>
    <property type="match status" value="1"/>
</dbReference>
<gene>
    <name evidence="3" type="primary">chzT</name>
</gene>
<protein>
    <submittedName>
        <fullName evidence="3">Phosphocholine cytidylyltransferase</fullName>
    </submittedName>
</protein>
<dbReference type="PANTHER" id="PTHR43584">
    <property type="entry name" value="NUCLEOTIDYL TRANSFERASE"/>
    <property type="match status" value="1"/>
</dbReference>
<name>A0A0A7P4V2_STRSU</name>
<evidence type="ECO:0000256" key="1">
    <source>
        <dbReference type="ARBA" id="ARBA00022679"/>
    </source>
</evidence>
<evidence type="ECO:0000256" key="2">
    <source>
        <dbReference type="ARBA" id="ARBA00022695"/>
    </source>
</evidence>
<proteinExistence type="predicted"/>
<dbReference type="SUPFAM" id="SSF53448">
    <property type="entry name" value="Nucleotide-diphospho-sugar transferases"/>
    <property type="match status" value="1"/>
</dbReference>
<keyword evidence="2 3" id="KW-0548">Nucleotidyltransferase</keyword>
<dbReference type="PANTHER" id="PTHR43584:SF5">
    <property type="entry name" value="PROTEIN LICC"/>
    <property type="match status" value="1"/>
</dbReference>
<dbReference type="PIRSF" id="PIRSF037382">
    <property type="entry name" value="CCT_LicC"/>
    <property type="match status" value="1"/>
</dbReference>
<sequence length="231" mass="26593">MRAIILAAGMGTRLRPLTLTTPKSLIEVGGQTLIERQILFLNEIGISEIIIVTGYLSEKFDFLENKYGVKLIHNDKYATYNNFYSMYLVRDYLSDTYVIDADNYLYTNFLDTDVTISTYFSAYKNNFEDEWLLKCDENGLVKEIVIDSGEGSILSGVSYWDAKSGQILNKLIEEVLESNDFCNLYWDNLVKDNLDKLTVYKRDIPSNVIFEIDNLDDLGQLQKFLSSQNRL</sequence>
<evidence type="ECO:0000313" key="3">
    <source>
        <dbReference type="EMBL" id="AJA01385.1"/>
    </source>
</evidence>
<dbReference type="InterPro" id="IPR050065">
    <property type="entry name" value="GlmU-like"/>
</dbReference>
<dbReference type="RefSeq" id="WP_100664875.1">
    <property type="nucleotide sequence ID" value="NZ_CP024974.1"/>
</dbReference>
<dbReference type="Gene3D" id="3.90.550.10">
    <property type="entry name" value="Spore Coat Polysaccharide Biosynthesis Protein SpsA, Chain A"/>
    <property type="match status" value="1"/>
</dbReference>
<dbReference type="CDD" id="cd02523">
    <property type="entry name" value="PC_cytidylyltransferase"/>
    <property type="match status" value="1"/>
</dbReference>
<organism evidence="3">
    <name type="scientific">Streptococcus suis</name>
    <dbReference type="NCBI Taxonomy" id="1307"/>
    <lineage>
        <taxon>Bacteria</taxon>
        <taxon>Bacillati</taxon>
        <taxon>Bacillota</taxon>
        <taxon>Bacilli</taxon>
        <taxon>Lactobacillales</taxon>
        <taxon>Streptococcaceae</taxon>
        <taxon>Streptococcus</taxon>
    </lineage>
</organism>
<accession>A0A0A7P4V2</accession>
<keyword evidence="1 3" id="KW-0808">Transferase</keyword>
<reference evidence="3" key="1">
    <citation type="journal article" date="2015" name="Appl. Environ. Microbiol.">
        <title>Novel Variant Serotype of Streptococcus suis Isolated from Piglets with Meningitis.</title>
        <authorList>
            <person name="Pan Z."/>
            <person name="Ma J."/>
            <person name="Dong W."/>
            <person name="Song W."/>
            <person name="Wang K."/>
            <person name="Lu C."/>
            <person name="Yao H."/>
        </authorList>
    </citation>
    <scope>NUCLEOTIDE SEQUENCE</scope>
    <source>
        <strain evidence="3">CZ130302</strain>
    </source>
</reference>
<dbReference type="InterPro" id="IPR017189">
    <property type="entry name" value="CTP-phospocholine_CTT"/>
</dbReference>
<dbReference type="InterPro" id="IPR005835">
    <property type="entry name" value="NTP_transferase_dom"/>
</dbReference>
<dbReference type="InterPro" id="IPR029044">
    <property type="entry name" value="Nucleotide-diphossugar_trans"/>
</dbReference>
<dbReference type="AlphaFoldDB" id="A0A0A7P4V2"/>